<dbReference type="EMBL" id="CP124755">
    <property type="protein sequence ID" value="WGZ91002.1"/>
    <property type="molecule type" value="Genomic_DNA"/>
</dbReference>
<evidence type="ECO:0000313" key="5">
    <source>
        <dbReference type="EMBL" id="WGZ91002.1"/>
    </source>
</evidence>
<accession>A0AA95H4W3</accession>
<keyword evidence="4" id="KW-0732">Signal</keyword>
<keyword evidence="3" id="KW-0812">Transmembrane</keyword>
<organism evidence="5">
    <name type="scientific">Candidatus Thiocaldithrix dubininis</name>
    <dbReference type="NCBI Taxonomy" id="3080823"/>
    <lineage>
        <taxon>Bacteria</taxon>
        <taxon>Pseudomonadati</taxon>
        <taxon>Pseudomonadota</taxon>
        <taxon>Gammaproteobacteria</taxon>
        <taxon>Thiotrichales</taxon>
        <taxon>Thiotrichaceae</taxon>
        <taxon>Candidatus Thiocaldithrix</taxon>
    </lineage>
</organism>
<sequence>MKLKLWSTTLGLVCVFAEANAVDLYGPTTGSENLWQIASRTRPSETISAQQMMLAIREKNPTAFTAPNINALKKGAYLTIPQIDEIIEYDKSQALQTSKQHNQRWQASATAETRANPKASRKNPKVPTTVSLAQIQRSQRQIQQEVHAMRQQLQAEQAQTRQLIARIKLLQTSQTTPTPVALADLSKLQREIDQLKSVLAEKDAHIQNLQASLREASATIKRQYTENQSLQAALPVKAAATNPVVAQPSLSLQAVPEAPPSSQPMANSPPDKPIVFKDQLPNVSNNPKPALTLPNTEPMKTGVPLSNLISQQAAQAEAAGTNDVKKPPLTPSRISIMVALASLFFIMGLLWRAFIQRRLHQSLPLKRVK</sequence>
<reference evidence="5" key="1">
    <citation type="journal article" date="2023" name="Int. J. Mol. Sci.">
        <title>Metagenomics Revealed a New Genus 'Candidatus Thiocaldithrix dubininis' gen. nov., sp. nov. and a New Species 'Candidatus Thiothrix putei' sp. nov. in the Family Thiotrichaceae, Some Members of Which Have Traits of Both Na+- and H+-Motive Energetics.</title>
        <authorList>
            <person name="Ravin N.V."/>
            <person name="Muntyan M.S."/>
            <person name="Smolyakov D.D."/>
            <person name="Rudenko T.S."/>
            <person name="Beletsky A.V."/>
            <person name="Mardanov A.V."/>
            <person name="Grabovich M.Y."/>
        </authorList>
    </citation>
    <scope>NUCLEOTIDE SEQUENCE</scope>
    <source>
        <strain evidence="5">GKL-01</strain>
    </source>
</reference>
<keyword evidence="3" id="KW-1133">Transmembrane helix</keyword>
<dbReference type="Proteomes" id="UP001300672">
    <property type="component" value="Chromosome"/>
</dbReference>
<gene>
    <name evidence="5" type="ORF">QJT80_00695</name>
</gene>
<feature type="coiled-coil region" evidence="1">
    <location>
        <begin position="132"/>
        <end position="159"/>
    </location>
</feature>
<evidence type="ECO:0000256" key="3">
    <source>
        <dbReference type="SAM" id="Phobius"/>
    </source>
</evidence>
<reference evidence="5" key="2">
    <citation type="submission" date="2023-04" db="EMBL/GenBank/DDBJ databases">
        <authorList>
            <person name="Beletskiy A.V."/>
            <person name="Mardanov A.V."/>
            <person name="Ravin N.V."/>
        </authorList>
    </citation>
    <scope>NUCLEOTIDE SEQUENCE</scope>
    <source>
        <strain evidence="5">GKL-01</strain>
    </source>
</reference>
<feature type="region of interest" description="Disordered" evidence="2">
    <location>
        <begin position="97"/>
        <end position="128"/>
    </location>
</feature>
<protein>
    <submittedName>
        <fullName evidence="5">FimV/HubP family polar landmark protein</fullName>
    </submittedName>
</protein>
<keyword evidence="3" id="KW-0472">Membrane</keyword>
<evidence type="ECO:0000256" key="2">
    <source>
        <dbReference type="SAM" id="MobiDB-lite"/>
    </source>
</evidence>
<proteinExistence type="predicted"/>
<dbReference type="InterPro" id="IPR020012">
    <property type="entry name" value="LysM_FimV"/>
</dbReference>
<dbReference type="AlphaFoldDB" id="A0AA95H4W3"/>
<dbReference type="KEGG" id="tdu:QJT80_00695"/>
<feature type="chain" id="PRO_5041721231" evidence="4">
    <location>
        <begin position="22"/>
        <end position="369"/>
    </location>
</feature>
<feature type="coiled-coil region" evidence="1">
    <location>
        <begin position="185"/>
        <end position="226"/>
    </location>
</feature>
<dbReference type="NCBIfam" id="TIGR03505">
    <property type="entry name" value="FimV_core"/>
    <property type="match status" value="1"/>
</dbReference>
<feature type="signal peptide" evidence="4">
    <location>
        <begin position="1"/>
        <end position="21"/>
    </location>
</feature>
<feature type="transmembrane region" description="Helical" evidence="3">
    <location>
        <begin position="334"/>
        <end position="355"/>
    </location>
</feature>
<feature type="compositionally biased region" description="Polar residues" evidence="2">
    <location>
        <begin position="97"/>
        <end position="113"/>
    </location>
</feature>
<keyword evidence="1" id="KW-0175">Coiled coil</keyword>
<evidence type="ECO:0000256" key="1">
    <source>
        <dbReference type="SAM" id="Coils"/>
    </source>
</evidence>
<name>A0AA95H4W3_9GAMM</name>
<evidence type="ECO:0000256" key="4">
    <source>
        <dbReference type="SAM" id="SignalP"/>
    </source>
</evidence>
<feature type="region of interest" description="Disordered" evidence="2">
    <location>
        <begin position="253"/>
        <end position="278"/>
    </location>
</feature>